<dbReference type="InterPro" id="IPR042517">
    <property type="entry name" value="Glyco_hydro_64_N_2"/>
</dbReference>
<evidence type="ECO:0000313" key="3">
    <source>
        <dbReference type="Proteomes" id="UP000383122"/>
    </source>
</evidence>
<dbReference type="OrthoDB" id="9805202at2"/>
<dbReference type="PANTHER" id="PTHR38165:SF1">
    <property type="entry name" value="GLUCANASE B"/>
    <property type="match status" value="1"/>
</dbReference>
<dbReference type="Pfam" id="PF16483">
    <property type="entry name" value="Glyco_hydro_64"/>
    <property type="match status" value="1"/>
</dbReference>
<keyword evidence="3" id="KW-1185">Reference proteome</keyword>
<gene>
    <name evidence="2" type="ORF">PAN31117_04277</name>
</gene>
<organism evidence="2 3">
    <name type="scientific">Pandoraea anapnoica</name>
    <dbReference type="NCBI Taxonomy" id="2508301"/>
    <lineage>
        <taxon>Bacteria</taxon>
        <taxon>Pseudomonadati</taxon>
        <taxon>Pseudomonadota</taxon>
        <taxon>Betaproteobacteria</taxon>
        <taxon>Burkholderiales</taxon>
        <taxon>Burkholderiaceae</taxon>
        <taxon>Pandoraea</taxon>
    </lineage>
</organism>
<protein>
    <recommendedName>
        <fullName evidence="1">GH64 domain-containing protein</fullName>
    </recommendedName>
</protein>
<dbReference type="PROSITE" id="PS52006">
    <property type="entry name" value="GH64"/>
    <property type="match status" value="1"/>
</dbReference>
<accession>A0A5E5AHV5</accession>
<dbReference type="InterPro" id="IPR032477">
    <property type="entry name" value="Glyco_hydro_64"/>
</dbReference>
<feature type="domain" description="GH64" evidence="1">
    <location>
        <begin position="1"/>
        <end position="154"/>
    </location>
</feature>
<proteinExistence type="predicted"/>
<evidence type="ECO:0000259" key="1">
    <source>
        <dbReference type="PROSITE" id="PS52006"/>
    </source>
</evidence>
<sequence>MDSMWEYYRTHSLTLLMWGNARKFVGQTVGDQLMFTEVDQGNGAFVGGKYYVNHPNTQDMLEAKGTLASGNATELAIEAQVAAALNRHIMEDDTQWGAPSSAWYAKGPYNAYAEFWHDHSIDRKAYGFSYDDVADQSSTLVSPTPEHVVLGIGF</sequence>
<dbReference type="PANTHER" id="PTHR38165">
    <property type="match status" value="1"/>
</dbReference>
<dbReference type="EMBL" id="CABPSP010000014">
    <property type="protein sequence ID" value="VVE72093.1"/>
    <property type="molecule type" value="Genomic_DNA"/>
</dbReference>
<dbReference type="Gene3D" id="3.30.920.50">
    <property type="entry name" value="Beta-1,3-glucanase, C-terminal domain"/>
    <property type="match status" value="1"/>
</dbReference>
<name>A0A5E5AHV5_9BURK</name>
<dbReference type="InterPro" id="IPR037398">
    <property type="entry name" value="Glyco_hydro_64_fam"/>
</dbReference>
<reference evidence="2 3" key="1">
    <citation type="submission" date="2019-08" db="EMBL/GenBank/DDBJ databases">
        <authorList>
            <person name="Peeters C."/>
        </authorList>
    </citation>
    <scope>NUCLEOTIDE SEQUENCE [LARGE SCALE GENOMIC DNA]</scope>
    <source>
        <strain evidence="2 3">LMG 31117</strain>
    </source>
</reference>
<evidence type="ECO:0000313" key="2">
    <source>
        <dbReference type="EMBL" id="VVE72093.1"/>
    </source>
</evidence>
<dbReference type="Proteomes" id="UP000383122">
    <property type="component" value="Unassembled WGS sequence"/>
</dbReference>
<dbReference type="AlphaFoldDB" id="A0A5E5AHV5"/>